<dbReference type="Proteomes" id="UP000075901">
    <property type="component" value="Unassembled WGS sequence"/>
</dbReference>
<proteinExistence type="predicted"/>
<reference evidence="3" key="1">
    <citation type="submission" date="2013-09" db="EMBL/GenBank/DDBJ databases">
        <title>The Genome Sequence of Anopheles maculatus species B.</title>
        <authorList>
            <consortium name="The Broad Institute Genomics Platform"/>
            <person name="Neafsey D.E."/>
            <person name="Besansky N."/>
            <person name="Howell P."/>
            <person name="Walton C."/>
            <person name="Young S.K."/>
            <person name="Zeng Q."/>
            <person name="Gargeya S."/>
            <person name="Fitzgerald M."/>
            <person name="Haas B."/>
            <person name="Abouelleil A."/>
            <person name="Allen A.W."/>
            <person name="Alvarado L."/>
            <person name="Arachchi H.M."/>
            <person name="Berlin A.M."/>
            <person name="Chapman S.B."/>
            <person name="Gainer-Dewar J."/>
            <person name="Goldberg J."/>
            <person name="Griggs A."/>
            <person name="Gujja S."/>
            <person name="Hansen M."/>
            <person name="Howarth C."/>
            <person name="Imamovic A."/>
            <person name="Ireland A."/>
            <person name="Larimer J."/>
            <person name="McCowan C."/>
            <person name="Murphy C."/>
            <person name="Pearson M."/>
            <person name="Poon T.W."/>
            <person name="Priest M."/>
            <person name="Roberts A."/>
            <person name="Saif S."/>
            <person name="Shea T."/>
            <person name="Sisk P."/>
            <person name="Sykes S."/>
            <person name="Wortman J."/>
            <person name="Nusbaum C."/>
            <person name="Birren B."/>
        </authorList>
    </citation>
    <scope>NUCLEOTIDE SEQUENCE [LARGE SCALE GENOMIC DNA]</scope>
    <source>
        <strain evidence="3">maculatus3</strain>
    </source>
</reference>
<sequence>MVCGARHFNNHRGVAGLIVSFHQRPKAPPPCRSQGLTFTPSGTAGYARTAGNGAGSGYSTNAKFNRRKKTEKLHQDGGGGGAGNGLQYRDEEDTIEPGVCQVYTGATCEHYLRNQTVFVTPDITMETLEERLKAAYGVIRESKDMNANCRVYALPSLCYSILPLCRTPELTNH</sequence>
<protein>
    <submittedName>
        <fullName evidence="2">Uncharacterized protein</fullName>
    </submittedName>
</protein>
<evidence type="ECO:0000256" key="1">
    <source>
        <dbReference type="SAM" id="MobiDB-lite"/>
    </source>
</evidence>
<evidence type="ECO:0000313" key="3">
    <source>
        <dbReference type="Proteomes" id="UP000075901"/>
    </source>
</evidence>
<evidence type="ECO:0000313" key="2">
    <source>
        <dbReference type="EnsemblMetazoa" id="AMAM000645-PA"/>
    </source>
</evidence>
<accession>A0A182S6I8</accession>
<dbReference type="AlphaFoldDB" id="A0A182S6I8"/>
<organism evidence="2 3">
    <name type="scientific">Anopheles maculatus</name>
    <dbReference type="NCBI Taxonomy" id="74869"/>
    <lineage>
        <taxon>Eukaryota</taxon>
        <taxon>Metazoa</taxon>
        <taxon>Ecdysozoa</taxon>
        <taxon>Arthropoda</taxon>
        <taxon>Hexapoda</taxon>
        <taxon>Insecta</taxon>
        <taxon>Pterygota</taxon>
        <taxon>Neoptera</taxon>
        <taxon>Endopterygota</taxon>
        <taxon>Diptera</taxon>
        <taxon>Nematocera</taxon>
        <taxon>Culicoidea</taxon>
        <taxon>Culicidae</taxon>
        <taxon>Anophelinae</taxon>
        <taxon>Anopheles</taxon>
        <taxon>Anopheles maculatus group</taxon>
    </lineage>
</organism>
<reference evidence="2" key="2">
    <citation type="submission" date="2020-05" db="UniProtKB">
        <authorList>
            <consortium name="EnsemblMetazoa"/>
        </authorList>
    </citation>
    <scope>IDENTIFICATION</scope>
    <source>
        <strain evidence="2">maculatus3</strain>
    </source>
</reference>
<feature type="region of interest" description="Disordered" evidence="1">
    <location>
        <begin position="57"/>
        <end position="88"/>
    </location>
</feature>
<name>A0A182S6I8_9DIPT</name>
<dbReference type="InterPro" id="IPR036790">
    <property type="entry name" value="Frizzled_dom_sf"/>
</dbReference>
<dbReference type="EnsemblMetazoa" id="AMAM000645-RA">
    <property type="protein sequence ID" value="AMAM000645-PA"/>
    <property type="gene ID" value="AMAM000645"/>
</dbReference>
<dbReference type="VEuPathDB" id="VectorBase:AMAM000645"/>
<keyword evidence="3" id="KW-1185">Reference proteome</keyword>
<dbReference type="Gene3D" id="1.10.2000.10">
    <property type="entry name" value="Frizzled cysteine-rich domain"/>
    <property type="match status" value="1"/>
</dbReference>